<accession>A0A8E0RNE7</accession>
<dbReference type="GO" id="GO:0005096">
    <property type="term" value="F:GTPase activator activity"/>
    <property type="evidence" value="ECO:0007669"/>
    <property type="project" value="UniProtKB-KW"/>
</dbReference>
<feature type="compositionally biased region" description="Basic and acidic residues" evidence="3">
    <location>
        <begin position="209"/>
        <end position="220"/>
    </location>
</feature>
<dbReference type="GO" id="GO:0008289">
    <property type="term" value="F:lipid binding"/>
    <property type="evidence" value="ECO:0007669"/>
    <property type="project" value="InterPro"/>
</dbReference>
<feature type="compositionally biased region" description="Polar residues" evidence="3">
    <location>
        <begin position="185"/>
        <end position="206"/>
    </location>
</feature>
<evidence type="ECO:0000313" key="5">
    <source>
        <dbReference type="EMBL" id="KAA0186463.1"/>
    </source>
</evidence>
<feature type="region of interest" description="Disordered" evidence="3">
    <location>
        <begin position="762"/>
        <end position="846"/>
    </location>
</feature>
<dbReference type="PROSITE" id="PS50238">
    <property type="entry name" value="RHOGAP"/>
    <property type="match status" value="1"/>
</dbReference>
<dbReference type="Pfam" id="PF01852">
    <property type="entry name" value="START"/>
    <property type="match status" value="1"/>
</dbReference>
<feature type="region of interest" description="Disordered" evidence="3">
    <location>
        <begin position="185"/>
        <end position="263"/>
    </location>
</feature>
<evidence type="ECO:0000256" key="1">
    <source>
        <dbReference type="ARBA" id="ARBA00022468"/>
    </source>
</evidence>
<feature type="compositionally biased region" description="Low complexity" evidence="3">
    <location>
        <begin position="582"/>
        <end position="597"/>
    </location>
</feature>
<feature type="compositionally biased region" description="Polar residues" evidence="3">
    <location>
        <begin position="774"/>
        <end position="790"/>
    </location>
</feature>
<keyword evidence="6" id="KW-1185">Reference proteome</keyword>
<dbReference type="InterPro" id="IPR023393">
    <property type="entry name" value="START-like_dom_sf"/>
</dbReference>
<dbReference type="PANTHER" id="PTHR12659">
    <property type="entry name" value="RHO-TYPE GTPASE ACTIVATING PROTEIN"/>
    <property type="match status" value="1"/>
</dbReference>
<feature type="region of interest" description="Disordered" evidence="3">
    <location>
        <begin position="286"/>
        <end position="432"/>
    </location>
</feature>
<dbReference type="GO" id="GO:0030036">
    <property type="term" value="P:actin cytoskeleton organization"/>
    <property type="evidence" value="ECO:0007669"/>
    <property type="project" value="TreeGrafter"/>
</dbReference>
<dbReference type="InterPro" id="IPR008936">
    <property type="entry name" value="Rho_GTPase_activation_prot"/>
</dbReference>
<dbReference type="SUPFAM" id="SSF55961">
    <property type="entry name" value="Bet v1-like"/>
    <property type="match status" value="1"/>
</dbReference>
<dbReference type="InterPro" id="IPR002913">
    <property type="entry name" value="START_lipid-bd_dom"/>
</dbReference>
<feature type="compositionally biased region" description="Polar residues" evidence="3">
    <location>
        <begin position="820"/>
        <end position="829"/>
    </location>
</feature>
<dbReference type="Proteomes" id="UP000728185">
    <property type="component" value="Unassembled WGS sequence"/>
</dbReference>
<feature type="compositionally biased region" description="Polar residues" evidence="3">
    <location>
        <begin position="233"/>
        <end position="247"/>
    </location>
</feature>
<dbReference type="GO" id="GO:0007165">
    <property type="term" value="P:signal transduction"/>
    <property type="evidence" value="ECO:0007669"/>
    <property type="project" value="InterPro"/>
</dbReference>
<feature type="compositionally biased region" description="Low complexity" evidence="3">
    <location>
        <begin position="292"/>
        <end position="305"/>
    </location>
</feature>
<evidence type="ECO:0000259" key="4">
    <source>
        <dbReference type="PROSITE" id="PS50238"/>
    </source>
</evidence>
<feature type="compositionally biased region" description="Basic and acidic residues" evidence="3">
    <location>
        <begin position="306"/>
        <end position="320"/>
    </location>
</feature>
<keyword evidence="2" id="KW-0597">Phosphoprotein</keyword>
<sequence length="1445" mass="159447">MPLTMSISPFTCERNYRPWSCYYRFSAEDIWTTRMKSQKSAAFCSPCQPIYRGFSYLSDFPHFGEKGLSLSHCFPPDTSDGLDQFANDTPKTCPSRQKWPLNSAQASEVHHPARRRKSNLLSEAANVIILKQQKQQEQHKSNSRWSGPLAPLAQLEQDLDLTLSRNRKSENLDVAVRAMNRASFETDSSISERYSASVTSKNSQAVSPGREKPKMLDSRRTTPRQLKQHQHKQGTVDTKVSNSLTNVSDKHKSATIPESAVKTNPSEIASSLIRTASLHLRSTWSKLKRSNSGHSTKSQSNSSSSLRERRCSDPSTRDLPLESGEIGPSKQQPNHHPHQQQQQRQKQQHDYSILGDDRSKPHTVSIPPRGSSLKDSPPRGIHNTSSQSATPQSRHRVASAPDESPPPPPGCSKWSTRLDPPPPVSNGRPVAHTQGPVVFKHIQRNHSTELAPWDSDSSKPLGQFSTRVDWKPSAHGLGTATFSSLPTGDSDDLNVLTDDCVDVGELGRINFRTGSFMGRYPHTRGGGQTVRYPQFSGSMGPASTHTQHRRVQQTSSATPSRLSPSRQLYLSPPYPAQSSGNTTRSAPSPSLSSMTSTSGPIVPELTFYKSNQAPGCKPGKVLATLVSTSETVPATEPVSANAASFLELDPVLARLMSDVSSLDEYRSALRPQAAVKDRTCSLKPSRTSPTSPIASETDGNQLHVTSSAICSSPLGSSDPGSMALSQESSVQMTFSPAKQLSEDHYDLRREINDLIQLEFSYPTQRGSPARTGMASRNQATCTENRATTPRLSEPNVSAEIEKISGFGPRSRHHPFRWSSEAHTSTPKSSQKLDDDRTSPGRSQPKILVHSPVSTSTLALEAGSVDRITGVGKRARIRPDPATDSQLNGGSFWGGDTDAEDKISLWFLTATQLALLRKLSLVQLTSLAEKHCINRSPFNWRFLKYRAGTSPVDAIGIPQTAQPHLDIQFTQSTHKSVKEGSAVLVNPNDTLQTSSLCSVGLQSTMSPKELNASHTPRWTGYDGPVFGQSLASWQRRLGYPLPSAVVHMMDHLERIGATAHGIFRRPGGKVRTQALREQIENDLSWKNFDDWQPYDVADLLKQFFRELPECLLTIKLSTVLVNVYSCIPSSSQLDLLRWVLIGLPDENRIVLQKLLYLLNSLVRYAHVTQISTAVLRRARLIPNPFEPRDLESIIPGGDWPTWIQSEIGRVTRECSNARSKSWSVLNREAWKAYQSGSGAGESLESLEIHYKKLTNPTDIKAGPPLRIWRCSLTIPVSDPKEIIDRFWYQRMSWDPEVSHIQVVDQISDCVDVCVMTYTSTFPQPPCEVYALRGRQCMLEDGAALLLCESVSQTSLTACGIPSSFATSVSSPETVSSATGHVYQEHVYVRPAVEKIGCRVVLLSRVDMKLCTGWRPCCPLHAGTRLKVVTVTGVESYRTTSLACLQS</sequence>
<evidence type="ECO:0000256" key="3">
    <source>
        <dbReference type="SAM" id="MobiDB-lite"/>
    </source>
</evidence>
<dbReference type="PANTHER" id="PTHR12659:SF7">
    <property type="entry name" value="CROSSVEINLESS C, ISOFORM C"/>
    <property type="match status" value="1"/>
</dbReference>
<comment type="caution">
    <text evidence="5">The sequence shown here is derived from an EMBL/GenBank/DDBJ whole genome shotgun (WGS) entry which is preliminary data.</text>
</comment>
<feature type="domain" description="Rho-GAP" evidence="4">
    <location>
        <begin position="1027"/>
        <end position="1232"/>
    </location>
</feature>
<protein>
    <submittedName>
        <fullName evidence="5">Rho GTPase-activating protein 7</fullName>
    </submittedName>
</protein>
<feature type="compositionally biased region" description="Polar residues" evidence="3">
    <location>
        <begin position="535"/>
        <end position="545"/>
    </location>
</feature>
<evidence type="ECO:0000313" key="6">
    <source>
        <dbReference type="Proteomes" id="UP000728185"/>
    </source>
</evidence>
<keyword evidence="1" id="KW-0343">GTPase activation</keyword>
<feature type="region of interest" description="Disordered" evidence="3">
    <location>
        <begin position="519"/>
        <end position="597"/>
    </location>
</feature>
<organism evidence="5 6">
    <name type="scientific">Fasciolopsis buskii</name>
    <dbReference type="NCBI Taxonomy" id="27845"/>
    <lineage>
        <taxon>Eukaryota</taxon>
        <taxon>Metazoa</taxon>
        <taxon>Spiralia</taxon>
        <taxon>Lophotrochozoa</taxon>
        <taxon>Platyhelminthes</taxon>
        <taxon>Trematoda</taxon>
        <taxon>Digenea</taxon>
        <taxon>Plagiorchiida</taxon>
        <taxon>Echinostomata</taxon>
        <taxon>Echinostomatoidea</taxon>
        <taxon>Fasciolidae</taxon>
        <taxon>Fasciolopsis</taxon>
    </lineage>
</organism>
<evidence type="ECO:0000256" key="2">
    <source>
        <dbReference type="ARBA" id="ARBA00022553"/>
    </source>
</evidence>
<dbReference type="OrthoDB" id="10003330at2759"/>
<gene>
    <name evidence="5" type="ORF">FBUS_06085</name>
</gene>
<dbReference type="GO" id="GO:0035023">
    <property type="term" value="P:regulation of Rho protein signal transduction"/>
    <property type="evidence" value="ECO:0007669"/>
    <property type="project" value="TreeGrafter"/>
</dbReference>
<dbReference type="EMBL" id="LUCM01009729">
    <property type="protein sequence ID" value="KAA0186463.1"/>
    <property type="molecule type" value="Genomic_DNA"/>
</dbReference>
<feature type="compositionally biased region" description="Polar residues" evidence="3">
    <location>
        <begin position="552"/>
        <end position="568"/>
    </location>
</feature>
<feature type="compositionally biased region" description="Polar residues" evidence="3">
    <location>
        <begin position="382"/>
        <end position="392"/>
    </location>
</feature>
<dbReference type="SMART" id="SM00324">
    <property type="entry name" value="RhoGAP"/>
    <property type="match status" value="1"/>
</dbReference>
<dbReference type="SUPFAM" id="SSF48350">
    <property type="entry name" value="GTPase activation domain, GAP"/>
    <property type="match status" value="1"/>
</dbReference>
<proteinExistence type="predicted"/>
<reference evidence="5" key="1">
    <citation type="submission" date="2019-05" db="EMBL/GenBank/DDBJ databases">
        <title>Annotation for the trematode Fasciolopsis buski.</title>
        <authorList>
            <person name="Choi Y.-J."/>
        </authorList>
    </citation>
    <scope>NUCLEOTIDE SEQUENCE</scope>
    <source>
        <strain evidence="5">HT</strain>
        <tissue evidence="5">Whole worm</tissue>
    </source>
</reference>
<name>A0A8E0RNE7_9TREM</name>
<dbReference type="InterPro" id="IPR000198">
    <property type="entry name" value="RhoGAP_dom"/>
</dbReference>
<dbReference type="Gene3D" id="1.10.555.10">
    <property type="entry name" value="Rho GTPase activation protein"/>
    <property type="match status" value="1"/>
</dbReference>
<dbReference type="Gene3D" id="3.30.530.20">
    <property type="match status" value="1"/>
</dbReference>
<dbReference type="Pfam" id="PF00620">
    <property type="entry name" value="RhoGAP"/>
    <property type="match status" value="1"/>
</dbReference>